<gene>
    <name evidence="1" type="ORF">METZ01_LOCUS151752</name>
</gene>
<dbReference type="Gene3D" id="3.30.70.20">
    <property type="match status" value="1"/>
</dbReference>
<accession>A0A382ABF2</accession>
<reference evidence="1" key="1">
    <citation type="submission" date="2018-05" db="EMBL/GenBank/DDBJ databases">
        <authorList>
            <person name="Lanie J.A."/>
            <person name="Ng W.-L."/>
            <person name="Kazmierczak K.M."/>
            <person name="Andrzejewski T.M."/>
            <person name="Davidsen T.M."/>
            <person name="Wayne K.J."/>
            <person name="Tettelin H."/>
            <person name="Glass J.I."/>
            <person name="Rusch D."/>
            <person name="Podicherti R."/>
            <person name="Tsui H.-C.T."/>
            <person name="Winkler M.E."/>
        </authorList>
    </citation>
    <scope>NUCLEOTIDE SEQUENCE</scope>
</reference>
<dbReference type="EMBL" id="UINC01024709">
    <property type="protein sequence ID" value="SVA98898.1"/>
    <property type="molecule type" value="Genomic_DNA"/>
</dbReference>
<sequence>MELRTIDEYLNCCAFISDCPNQGISQGDIIHVIDLVRLMECVVSHDKPSCTEVCPAEEASTRNSERFKTKETLLAR</sequence>
<protein>
    <recommendedName>
        <fullName evidence="2">4Fe-4S ferredoxin-type domain-containing protein</fullName>
    </recommendedName>
</protein>
<evidence type="ECO:0008006" key="2">
    <source>
        <dbReference type="Google" id="ProtNLM"/>
    </source>
</evidence>
<dbReference type="AlphaFoldDB" id="A0A382ABF2"/>
<organism evidence="1">
    <name type="scientific">marine metagenome</name>
    <dbReference type="NCBI Taxonomy" id="408172"/>
    <lineage>
        <taxon>unclassified sequences</taxon>
        <taxon>metagenomes</taxon>
        <taxon>ecological metagenomes</taxon>
    </lineage>
</organism>
<evidence type="ECO:0000313" key="1">
    <source>
        <dbReference type="EMBL" id="SVA98898.1"/>
    </source>
</evidence>
<name>A0A382ABF2_9ZZZZ</name>
<proteinExistence type="predicted"/>